<comment type="caution">
    <text evidence="11">The sequence shown here is derived from an EMBL/GenBank/DDBJ whole genome shotgun (WGS) entry which is preliminary data.</text>
</comment>
<dbReference type="PANTHER" id="PTHR37823:SF4">
    <property type="entry name" value="MENAQUINOL-CYTOCHROME C REDUCTASE CYTOCHROME B_C SUBUNIT"/>
    <property type="match status" value="1"/>
</dbReference>
<feature type="region of interest" description="Disordered" evidence="8">
    <location>
        <begin position="34"/>
        <end position="59"/>
    </location>
</feature>
<feature type="compositionally biased region" description="Acidic residues" evidence="8">
    <location>
        <begin position="44"/>
        <end position="56"/>
    </location>
</feature>
<dbReference type="RefSeq" id="WP_079479640.1">
    <property type="nucleotide sequence ID" value="NZ_FVYZ01000004.1"/>
</dbReference>
<evidence type="ECO:0000256" key="4">
    <source>
        <dbReference type="ARBA" id="ARBA00022982"/>
    </source>
</evidence>
<sequence>MRKNPVIPFAVIAVLGIVAMIIVSAAGINQREAIQNQEEHGGEQQEEAGGEAESGDPEALFQNKCASCHGGDLSGGVGPNLQEVGSRYSAEEIKGIIENGRGSMPPGLYTGEQAQAVADWLAEKK</sequence>
<dbReference type="GO" id="GO:0020037">
    <property type="term" value="F:heme binding"/>
    <property type="evidence" value="ECO:0007669"/>
    <property type="project" value="InterPro"/>
</dbReference>
<organism evidence="11 12">
    <name type="scientific">Halobacillus salinus</name>
    <dbReference type="NCBI Taxonomy" id="192814"/>
    <lineage>
        <taxon>Bacteria</taxon>
        <taxon>Bacillati</taxon>
        <taxon>Bacillota</taxon>
        <taxon>Bacilli</taxon>
        <taxon>Bacillales</taxon>
        <taxon>Bacillaceae</taxon>
        <taxon>Halobacillus</taxon>
    </lineage>
</organism>
<dbReference type="PANTHER" id="PTHR37823">
    <property type="entry name" value="CYTOCHROME C-553-LIKE"/>
    <property type="match status" value="1"/>
</dbReference>
<feature type="transmembrane region" description="Helical" evidence="9">
    <location>
        <begin position="6"/>
        <end position="28"/>
    </location>
</feature>
<feature type="binding site" description="covalent" evidence="6">
    <location>
        <position position="65"/>
    </location>
    <ligand>
        <name>heme c</name>
        <dbReference type="ChEBI" id="CHEBI:61717"/>
    </ligand>
</feature>
<comment type="PTM">
    <text evidence="6">Binds 1 heme c group covalently per subunit.</text>
</comment>
<evidence type="ECO:0000256" key="9">
    <source>
        <dbReference type="SAM" id="Phobius"/>
    </source>
</evidence>
<dbReference type="Gene3D" id="1.10.760.10">
    <property type="entry name" value="Cytochrome c-like domain"/>
    <property type="match status" value="1"/>
</dbReference>
<keyword evidence="5 7" id="KW-0408">Iron</keyword>
<dbReference type="InterPro" id="IPR012218">
    <property type="entry name" value="Cyt_c_BACSU-c550-type"/>
</dbReference>
<evidence type="ECO:0000313" key="11">
    <source>
        <dbReference type="EMBL" id="TGB04279.1"/>
    </source>
</evidence>
<dbReference type="GO" id="GO:0016020">
    <property type="term" value="C:membrane"/>
    <property type="evidence" value="ECO:0007669"/>
    <property type="project" value="InterPro"/>
</dbReference>
<evidence type="ECO:0000259" key="10">
    <source>
        <dbReference type="PROSITE" id="PS51007"/>
    </source>
</evidence>
<name>A0A4Z0H2V6_9BACI</name>
<dbReference type="InterPro" id="IPR054782">
    <property type="entry name" value="Cytochro_C551"/>
</dbReference>
<keyword evidence="3 7" id="KW-0479">Metal-binding</keyword>
<keyword evidence="9" id="KW-0812">Transmembrane</keyword>
<dbReference type="SUPFAM" id="SSF46626">
    <property type="entry name" value="Cytochrome c"/>
    <property type="match status" value="1"/>
</dbReference>
<keyword evidence="4" id="KW-0249">Electron transport</keyword>
<dbReference type="OrthoDB" id="7933886at2"/>
<dbReference type="PROSITE" id="PS51007">
    <property type="entry name" value="CYTC"/>
    <property type="match status" value="1"/>
</dbReference>
<evidence type="ECO:0000256" key="8">
    <source>
        <dbReference type="SAM" id="MobiDB-lite"/>
    </source>
</evidence>
<feature type="domain" description="Cytochrome c" evidence="10">
    <location>
        <begin position="52"/>
        <end position="125"/>
    </location>
</feature>
<evidence type="ECO:0000256" key="5">
    <source>
        <dbReference type="ARBA" id="ARBA00023004"/>
    </source>
</evidence>
<dbReference type="EMBL" id="SRJC01000001">
    <property type="protein sequence ID" value="TGB04279.1"/>
    <property type="molecule type" value="Genomic_DNA"/>
</dbReference>
<evidence type="ECO:0000313" key="12">
    <source>
        <dbReference type="Proteomes" id="UP000297982"/>
    </source>
</evidence>
<dbReference type="AlphaFoldDB" id="A0A4Z0H2V6"/>
<keyword evidence="2 6" id="KW-0349">Heme</keyword>
<feature type="binding site" description="axial binding residue" evidence="7">
    <location>
        <position position="69"/>
    </location>
    <ligand>
        <name>heme c</name>
        <dbReference type="ChEBI" id="CHEBI:61717"/>
    </ligand>
    <ligandPart>
        <name>Fe</name>
        <dbReference type="ChEBI" id="CHEBI:18248"/>
    </ligandPart>
</feature>
<dbReference type="GO" id="GO:0009055">
    <property type="term" value="F:electron transfer activity"/>
    <property type="evidence" value="ECO:0007669"/>
    <property type="project" value="InterPro"/>
</dbReference>
<reference evidence="11 12" key="1">
    <citation type="journal article" date="2003" name="Int. J. Syst. Evol. Microbiol.">
        <title>Halobacillus salinus sp. nov., isolated from a salt lake on the coast of the East Sea in Korea.</title>
        <authorList>
            <person name="Yoon J.H."/>
            <person name="Kang K.H."/>
            <person name="Park Y.H."/>
        </authorList>
    </citation>
    <scope>NUCLEOTIDE SEQUENCE [LARGE SCALE GENOMIC DNA]</scope>
    <source>
        <strain evidence="11 12">HSL-3</strain>
    </source>
</reference>
<accession>A0A4Z0H2V6</accession>
<keyword evidence="12" id="KW-1185">Reference proteome</keyword>
<evidence type="ECO:0000256" key="3">
    <source>
        <dbReference type="ARBA" id="ARBA00022723"/>
    </source>
</evidence>
<dbReference type="NCBIfam" id="NF045774">
    <property type="entry name" value="cytochro_C551"/>
    <property type="match status" value="1"/>
</dbReference>
<protein>
    <submittedName>
        <fullName evidence="11">Cytochrome c</fullName>
    </submittedName>
</protein>
<keyword evidence="1" id="KW-0813">Transport</keyword>
<dbReference type="GO" id="GO:0005506">
    <property type="term" value="F:iron ion binding"/>
    <property type="evidence" value="ECO:0007669"/>
    <property type="project" value="InterPro"/>
</dbReference>
<dbReference type="STRING" id="192814.GCA_900166575_01239"/>
<evidence type="ECO:0000256" key="6">
    <source>
        <dbReference type="PIRSR" id="PIRSR000025-1"/>
    </source>
</evidence>
<proteinExistence type="predicted"/>
<evidence type="ECO:0000256" key="7">
    <source>
        <dbReference type="PIRSR" id="PIRSR000025-2"/>
    </source>
</evidence>
<dbReference type="InterPro" id="IPR054780">
    <property type="entry name" value="Cytochro_C550_firm"/>
</dbReference>
<keyword evidence="9" id="KW-1133">Transmembrane helix</keyword>
<evidence type="ECO:0000256" key="2">
    <source>
        <dbReference type="ARBA" id="ARBA00022617"/>
    </source>
</evidence>
<feature type="binding site" description="axial binding residue" evidence="7">
    <location>
        <position position="104"/>
    </location>
    <ligand>
        <name>heme c</name>
        <dbReference type="ChEBI" id="CHEBI:61717"/>
    </ligand>
    <ligandPart>
        <name>Fe</name>
        <dbReference type="ChEBI" id="CHEBI:18248"/>
    </ligandPart>
</feature>
<feature type="binding site" description="covalent" evidence="6">
    <location>
        <position position="68"/>
    </location>
    <ligand>
        <name>heme c</name>
        <dbReference type="ChEBI" id="CHEBI:61717"/>
    </ligand>
</feature>
<dbReference type="NCBIfam" id="NF045773">
    <property type="entry name" value="cytochro_C550"/>
    <property type="match status" value="1"/>
</dbReference>
<dbReference type="Pfam" id="PF13442">
    <property type="entry name" value="Cytochrome_CBB3"/>
    <property type="match status" value="1"/>
</dbReference>
<evidence type="ECO:0000256" key="1">
    <source>
        <dbReference type="ARBA" id="ARBA00022448"/>
    </source>
</evidence>
<dbReference type="InterPro" id="IPR051811">
    <property type="entry name" value="Cytochrome_c550/c551-like"/>
</dbReference>
<dbReference type="Proteomes" id="UP000297982">
    <property type="component" value="Unassembled WGS sequence"/>
</dbReference>
<keyword evidence="9" id="KW-0472">Membrane</keyword>
<dbReference type="InterPro" id="IPR036909">
    <property type="entry name" value="Cyt_c-like_dom_sf"/>
</dbReference>
<gene>
    <name evidence="11" type="ORF">E4663_04555</name>
</gene>
<dbReference type="PIRSF" id="PIRSF000025">
    <property type="entry name" value="Cytc_Bsub_c550"/>
    <property type="match status" value="1"/>
</dbReference>
<dbReference type="InterPro" id="IPR009056">
    <property type="entry name" value="Cyt_c-like_dom"/>
</dbReference>